<keyword evidence="2" id="KW-0732">Signal</keyword>
<dbReference type="Gene3D" id="3.40.190.10">
    <property type="entry name" value="Periplasmic binding protein-like II"/>
    <property type="match status" value="1"/>
</dbReference>
<dbReference type="Gene3D" id="3.40.190.150">
    <property type="entry name" value="Bordetella uptake gene, domain 1"/>
    <property type="match status" value="1"/>
</dbReference>
<reference evidence="3 4" key="1">
    <citation type="submission" date="2016-09" db="EMBL/GenBank/DDBJ databases">
        <title>Phylogenomics of Achromobacter.</title>
        <authorList>
            <person name="Jeukens J."/>
            <person name="Freschi L."/>
            <person name="Vincent A.T."/>
            <person name="Emond-Rheault J.-G."/>
            <person name="Kukavica-Ibrulj I."/>
            <person name="Charette S.J."/>
            <person name="Levesque R.C."/>
        </authorList>
    </citation>
    <scope>NUCLEOTIDE SEQUENCE [LARGE SCALE GENOMIC DNA]</scope>
    <source>
        <strain evidence="3 4">AUS488</strain>
    </source>
</reference>
<dbReference type="PANTHER" id="PTHR42928">
    <property type="entry name" value="TRICARBOXYLATE-BINDING PROTEIN"/>
    <property type="match status" value="1"/>
</dbReference>
<dbReference type="OrthoDB" id="8678390at2"/>
<dbReference type="InterPro" id="IPR005064">
    <property type="entry name" value="BUG"/>
</dbReference>
<dbReference type="InterPro" id="IPR042100">
    <property type="entry name" value="Bug_dom1"/>
</dbReference>
<accession>A0A1R1JW75</accession>
<dbReference type="AlphaFoldDB" id="A0A1R1JW75"/>
<gene>
    <name evidence="3" type="ORF">BIZ92_22515</name>
</gene>
<dbReference type="PANTHER" id="PTHR42928:SF5">
    <property type="entry name" value="BLR1237 PROTEIN"/>
    <property type="match status" value="1"/>
</dbReference>
<feature type="chain" id="PRO_5012300157" evidence="2">
    <location>
        <begin position="31"/>
        <end position="329"/>
    </location>
</feature>
<evidence type="ECO:0000256" key="1">
    <source>
        <dbReference type="ARBA" id="ARBA00006987"/>
    </source>
</evidence>
<dbReference type="Pfam" id="PF03401">
    <property type="entry name" value="TctC"/>
    <property type="match status" value="1"/>
</dbReference>
<dbReference type="CDD" id="cd13578">
    <property type="entry name" value="PBP2_Bug27"/>
    <property type="match status" value="1"/>
</dbReference>
<name>A0A1R1JW75_ALCXX</name>
<sequence>MQKFNVSPRRLLAGLALLLPALCAPGAASADSFPSHPLTLVVPFAAGGGTDSIARDMARTLADRLGQSVVVENRGGGGGSIGAALVANARPDGYTLLFATSTFVTNAAAGISTSYDVRKSFAPVAMLGRGPLFVVTAKGLKLRSIADLRQLASRPGADLNFCSAGNGSINHLAGELFKQKTNAVMTHVPYKGSGPATVDLLAGRVQVFFATVPTILSQVRDQRVDLLAVTGKTRSPLFPDTPTVAEAGIADFDITTWWGVLAPAGTPPEIIARLNQAINGAASDKQVADRLKHEGAQAISGSPEDFANALSAELEMWQGVVRKSGMALD</sequence>
<dbReference type="RefSeq" id="WP_076410609.1">
    <property type="nucleotide sequence ID" value="NZ_AP028040.1"/>
</dbReference>
<dbReference type="PIRSF" id="PIRSF017082">
    <property type="entry name" value="YflP"/>
    <property type="match status" value="1"/>
</dbReference>
<comment type="caution">
    <text evidence="3">The sequence shown here is derived from an EMBL/GenBank/DDBJ whole genome shotgun (WGS) entry which is preliminary data.</text>
</comment>
<comment type="similarity">
    <text evidence="1">Belongs to the UPF0065 (bug) family.</text>
</comment>
<evidence type="ECO:0000256" key="2">
    <source>
        <dbReference type="SAM" id="SignalP"/>
    </source>
</evidence>
<feature type="signal peptide" evidence="2">
    <location>
        <begin position="1"/>
        <end position="30"/>
    </location>
</feature>
<dbReference type="Proteomes" id="UP000187251">
    <property type="component" value="Unassembled WGS sequence"/>
</dbReference>
<dbReference type="EMBL" id="MJMN01000008">
    <property type="protein sequence ID" value="OMG90046.1"/>
    <property type="molecule type" value="Genomic_DNA"/>
</dbReference>
<proteinExistence type="inferred from homology"/>
<protein>
    <submittedName>
        <fullName evidence="3">Fis family transcriptional regulator</fullName>
    </submittedName>
</protein>
<evidence type="ECO:0000313" key="3">
    <source>
        <dbReference type="EMBL" id="OMG90046.1"/>
    </source>
</evidence>
<dbReference type="SUPFAM" id="SSF53850">
    <property type="entry name" value="Periplasmic binding protein-like II"/>
    <property type="match status" value="1"/>
</dbReference>
<organism evidence="3 4">
    <name type="scientific">Alcaligenes xylosoxydans xylosoxydans</name>
    <name type="common">Achromobacter xylosoxidans</name>
    <dbReference type="NCBI Taxonomy" id="85698"/>
    <lineage>
        <taxon>Bacteria</taxon>
        <taxon>Pseudomonadati</taxon>
        <taxon>Pseudomonadota</taxon>
        <taxon>Betaproteobacteria</taxon>
        <taxon>Burkholderiales</taxon>
        <taxon>Alcaligenaceae</taxon>
        <taxon>Achromobacter</taxon>
    </lineage>
</organism>
<evidence type="ECO:0000313" key="4">
    <source>
        <dbReference type="Proteomes" id="UP000187251"/>
    </source>
</evidence>